<evidence type="ECO:0000313" key="3">
    <source>
        <dbReference type="Proteomes" id="UP000261704"/>
    </source>
</evidence>
<reference evidence="2 3" key="1">
    <citation type="submission" date="2018-09" db="EMBL/GenBank/DDBJ databases">
        <title>Profundibacter amoris BAR1 gen. nov., sp. nov., a new member of the Roseobacter clade isolated at Lokis Castle Vent Field on the Arctic Mid-Oceanic Ridge.</title>
        <authorList>
            <person name="Le Moine Bauer S."/>
            <person name="Sjoeberg A.G."/>
            <person name="L'Haridon S."/>
            <person name="Stokke R."/>
            <person name="Roalkvam I."/>
            <person name="Steen I.H."/>
            <person name="Dahle H."/>
        </authorList>
    </citation>
    <scope>NUCLEOTIDE SEQUENCE [LARGE SCALE GENOMIC DNA]</scope>
    <source>
        <strain evidence="2 3">BAR1</strain>
    </source>
</reference>
<evidence type="ECO:0008006" key="4">
    <source>
        <dbReference type="Google" id="ProtNLM"/>
    </source>
</evidence>
<dbReference type="InterPro" id="IPR021333">
    <property type="entry name" value="DUF2946"/>
</dbReference>
<protein>
    <recommendedName>
        <fullName evidence="4">DUF2946 domain-containing protein</fullName>
    </recommendedName>
</protein>
<keyword evidence="1" id="KW-0812">Transmembrane</keyword>
<evidence type="ECO:0000313" key="2">
    <source>
        <dbReference type="EMBL" id="AXX97267.1"/>
    </source>
</evidence>
<dbReference type="RefSeq" id="WP_118941925.1">
    <property type="nucleotide sequence ID" value="NZ_CP032125.1"/>
</dbReference>
<name>A0A347UEI9_9RHOB</name>
<dbReference type="KEGG" id="pamo:BAR1_04545"/>
<dbReference type="Pfam" id="PF11162">
    <property type="entry name" value="DUF2946"/>
    <property type="match status" value="1"/>
</dbReference>
<proteinExistence type="predicted"/>
<organism evidence="2 3">
    <name type="scientific">Profundibacter amoris</name>
    <dbReference type="NCBI Taxonomy" id="2171755"/>
    <lineage>
        <taxon>Bacteria</taxon>
        <taxon>Pseudomonadati</taxon>
        <taxon>Pseudomonadota</taxon>
        <taxon>Alphaproteobacteria</taxon>
        <taxon>Rhodobacterales</taxon>
        <taxon>Paracoccaceae</taxon>
        <taxon>Profundibacter</taxon>
    </lineage>
</organism>
<dbReference type="EMBL" id="CP032125">
    <property type="protein sequence ID" value="AXX97267.1"/>
    <property type="molecule type" value="Genomic_DNA"/>
</dbReference>
<keyword evidence="3" id="KW-1185">Reference proteome</keyword>
<keyword evidence="1" id="KW-1133">Transmembrane helix</keyword>
<keyword evidence="1" id="KW-0472">Membrane</keyword>
<accession>A0A347UEI9</accession>
<dbReference type="AlphaFoldDB" id="A0A347UEI9"/>
<gene>
    <name evidence="2" type="ORF">BAR1_04545</name>
</gene>
<dbReference type="Proteomes" id="UP000261704">
    <property type="component" value="Chromosome"/>
</dbReference>
<feature type="transmembrane region" description="Helical" evidence="1">
    <location>
        <begin position="31"/>
        <end position="50"/>
    </location>
</feature>
<sequence>MRNLAGSDGKNHKGCMLGRNRTYIKRYHRRWLNSFVAGIIVLSQILLIVGTNTSFADTSASSRISVSSEEFPFGPMVICTPNGIQIIYPNGDGPDGSGGEGKTWVKCPLCLIATASFLMPPSVTRENIPDLSGAIDIIWASETEHPRSIGRYFNQPVRAPPFGLSI</sequence>
<evidence type="ECO:0000256" key="1">
    <source>
        <dbReference type="SAM" id="Phobius"/>
    </source>
</evidence>